<dbReference type="PANTHER" id="PTHR35891:SF2">
    <property type="entry name" value="THIOL:DISULFIDE INTERCHANGE PROTEIN DSBA"/>
    <property type="match status" value="1"/>
</dbReference>
<protein>
    <recommendedName>
        <fullName evidence="7">Thiol:disulfide interchange protein</fullName>
    </recommendedName>
</protein>
<dbReference type="GO" id="GO:0042597">
    <property type="term" value="C:periplasmic space"/>
    <property type="evidence" value="ECO:0007669"/>
    <property type="project" value="UniProtKB-SubCell"/>
</dbReference>
<dbReference type="InterPro" id="IPR023205">
    <property type="entry name" value="DsbA/DsbL"/>
</dbReference>
<organism evidence="11 12">
    <name type="scientific">Candidatus Venteria ishoeyi</name>
    <dbReference type="NCBI Taxonomy" id="1899563"/>
    <lineage>
        <taxon>Bacteria</taxon>
        <taxon>Pseudomonadati</taxon>
        <taxon>Pseudomonadota</taxon>
        <taxon>Gammaproteobacteria</taxon>
        <taxon>Thiotrichales</taxon>
        <taxon>Thiotrichaceae</taxon>
        <taxon>Venteria</taxon>
    </lineage>
</organism>
<evidence type="ECO:0000256" key="6">
    <source>
        <dbReference type="ARBA" id="ARBA00023284"/>
    </source>
</evidence>
<name>A0A1H6FED2_9GAMM</name>
<dbReference type="RefSeq" id="WP_103921035.1">
    <property type="nucleotide sequence ID" value="NZ_FMSV02000529.1"/>
</dbReference>
<feature type="signal peptide" evidence="9">
    <location>
        <begin position="1"/>
        <end position="23"/>
    </location>
</feature>
<dbReference type="OrthoDB" id="9784896at2"/>
<dbReference type="InterPro" id="IPR017937">
    <property type="entry name" value="Thioredoxin_CS"/>
</dbReference>
<dbReference type="PROSITE" id="PS51352">
    <property type="entry name" value="THIOREDOXIN_2"/>
    <property type="match status" value="1"/>
</dbReference>
<keyword evidence="5 7" id="KW-1015">Disulfide bond</keyword>
<evidence type="ECO:0000256" key="7">
    <source>
        <dbReference type="PIRNR" id="PIRNR001488"/>
    </source>
</evidence>
<feature type="disulfide bond" description="Redox-active" evidence="8">
    <location>
        <begin position="54"/>
        <end position="57"/>
    </location>
</feature>
<keyword evidence="6" id="KW-0676">Redox-active center</keyword>
<dbReference type="AlphaFoldDB" id="A0A1H6FED2"/>
<dbReference type="CDD" id="cd03019">
    <property type="entry name" value="DsbA_DsbA"/>
    <property type="match status" value="1"/>
</dbReference>
<dbReference type="InterPro" id="IPR036249">
    <property type="entry name" value="Thioredoxin-like_sf"/>
</dbReference>
<dbReference type="PANTHER" id="PTHR35891">
    <property type="entry name" value="THIOL:DISULFIDE INTERCHANGE PROTEIN DSBA"/>
    <property type="match status" value="1"/>
</dbReference>
<evidence type="ECO:0000259" key="10">
    <source>
        <dbReference type="PROSITE" id="PS51352"/>
    </source>
</evidence>
<dbReference type="SUPFAM" id="SSF52833">
    <property type="entry name" value="Thioredoxin-like"/>
    <property type="match status" value="1"/>
</dbReference>
<evidence type="ECO:0000256" key="9">
    <source>
        <dbReference type="SAM" id="SignalP"/>
    </source>
</evidence>
<dbReference type="Pfam" id="PF01323">
    <property type="entry name" value="DSBA"/>
    <property type="match status" value="1"/>
</dbReference>
<dbReference type="GO" id="GO:0015036">
    <property type="term" value="F:disulfide oxidoreductase activity"/>
    <property type="evidence" value="ECO:0007669"/>
    <property type="project" value="UniProtKB-ARBA"/>
</dbReference>
<evidence type="ECO:0000256" key="3">
    <source>
        <dbReference type="ARBA" id="ARBA00022729"/>
    </source>
</evidence>
<evidence type="ECO:0000256" key="4">
    <source>
        <dbReference type="ARBA" id="ARBA00022764"/>
    </source>
</evidence>
<sequence>MKRYLRSFWVLGFLCLFNSAAFAADKLPYEKITPPQPVAEKGKLEVVEVFWYTCPHCYTLDPALEAWAKNLPDDVVLVKLPAIFSNNHWAALAQVYYVAEELNVLDTMHEKIFASIHKEKRPLRTMEDFAKLFKEHAGISKEDFTKALNSFSVDAKVRNAKRLTQKYGINAVPSLVVNGEYRMTSSMTGGYDQLLQEADKLLDAARQKQVSAK</sequence>
<feature type="domain" description="Thioredoxin" evidence="10">
    <location>
        <begin position="21"/>
        <end position="153"/>
    </location>
</feature>
<evidence type="ECO:0000313" key="11">
    <source>
        <dbReference type="EMBL" id="SEH07374.1"/>
    </source>
</evidence>
<dbReference type="PIRSF" id="PIRSF001488">
    <property type="entry name" value="Tdi_protein"/>
    <property type="match status" value="1"/>
</dbReference>
<comment type="subcellular location">
    <subcellularLocation>
        <location evidence="1 7">Periplasm</location>
    </subcellularLocation>
</comment>
<reference evidence="11 12" key="1">
    <citation type="submission" date="2016-10" db="EMBL/GenBank/DDBJ databases">
        <authorList>
            <person name="de Groot N.N."/>
        </authorList>
    </citation>
    <scope>NUCLEOTIDE SEQUENCE [LARGE SCALE GENOMIC DNA]</scope>
    <source>
        <strain evidence="11">MBHS1</strain>
    </source>
</reference>
<dbReference type="InterPro" id="IPR001853">
    <property type="entry name" value="DSBA-like_thioredoxin_dom"/>
</dbReference>
<accession>A0A1H6FED2</accession>
<evidence type="ECO:0000256" key="2">
    <source>
        <dbReference type="ARBA" id="ARBA00005791"/>
    </source>
</evidence>
<feature type="chain" id="PRO_5014764040" description="Thiol:disulfide interchange protein" evidence="9">
    <location>
        <begin position="24"/>
        <end position="213"/>
    </location>
</feature>
<dbReference type="Gene3D" id="3.40.30.10">
    <property type="entry name" value="Glutaredoxin"/>
    <property type="match status" value="1"/>
</dbReference>
<gene>
    <name evidence="11" type="primary">dsbA</name>
    <name evidence="11" type="ORF">MBHS_03249</name>
</gene>
<dbReference type="Proteomes" id="UP000236724">
    <property type="component" value="Unassembled WGS sequence"/>
</dbReference>
<dbReference type="InterPro" id="IPR013766">
    <property type="entry name" value="Thioredoxin_domain"/>
</dbReference>
<comment type="similarity">
    <text evidence="2">Belongs to the thioredoxin family. DsbA subfamily.</text>
</comment>
<proteinExistence type="inferred from homology"/>
<evidence type="ECO:0000313" key="12">
    <source>
        <dbReference type="Proteomes" id="UP000236724"/>
    </source>
</evidence>
<evidence type="ECO:0000256" key="8">
    <source>
        <dbReference type="PIRSR" id="PIRSR001488-1"/>
    </source>
</evidence>
<dbReference type="InterPro" id="IPR050824">
    <property type="entry name" value="Thiol_disulfide_DsbA"/>
</dbReference>
<keyword evidence="4 7" id="KW-0574">Periplasm</keyword>
<keyword evidence="12" id="KW-1185">Reference proteome</keyword>
<evidence type="ECO:0000256" key="1">
    <source>
        <dbReference type="ARBA" id="ARBA00004418"/>
    </source>
</evidence>
<dbReference type="PROSITE" id="PS00194">
    <property type="entry name" value="THIOREDOXIN_1"/>
    <property type="match status" value="1"/>
</dbReference>
<keyword evidence="3 9" id="KW-0732">Signal</keyword>
<evidence type="ECO:0000256" key="5">
    <source>
        <dbReference type="ARBA" id="ARBA00023157"/>
    </source>
</evidence>
<dbReference type="EMBL" id="FMSV02000529">
    <property type="protein sequence ID" value="SEH07374.1"/>
    <property type="molecule type" value="Genomic_DNA"/>
</dbReference>